<protein>
    <submittedName>
        <fullName evidence="5">ABC transporter ATP-binding protein</fullName>
    </submittedName>
</protein>
<keyword evidence="2" id="KW-0547">Nucleotide-binding</keyword>
<dbReference type="InterPro" id="IPR003439">
    <property type="entry name" value="ABC_transporter-like_ATP-bd"/>
</dbReference>
<dbReference type="SUPFAM" id="SSF52540">
    <property type="entry name" value="P-loop containing nucleoside triphosphate hydrolases"/>
    <property type="match status" value="1"/>
</dbReference>
<dbReference type="GO" id="GO:0005524">
    <property type="term" value="F:ATP binding"/>
    <property type="evidence" value="ECO:0007669"/>
    <property type="project" value="UniProtKB-KW"/>
</dbReference>
<dbReference type="FunFam" id="3.40.50.300:FF:000134">
    <property type="entry name" value="Iron-enterobactin ABC transporter ATP-binding protein"/>
    <property type="match status" value="1"/>
</dbReference>
<dbReference type="InterPro" id="IPR027417">
    <property type="entry name" value="P-loop_NTPase"/>
</dbReference>
<dbReference type="InterPro" id="IPR003593">
    <property type="entry name" value="AAA+_ATPase"/>
</dbReference>
<keyword evidence="6" id="KW-1185">Reference proteome</keyword>
<name>A0A974XDG8_9FIRM</name>
<evidence type="ECO:0000256" key="1">
    <source>
        <dbReference type="ARBA" id="ARBA00022448"/>
    </source>
</evidence>
<evidence type="ECO:0000256" key="3">
    <source>
        <dbReference type="ARBA" id="ARBA00022840"/>
    </source>
</evidence>
<reference evidence="5" key="1">
    <citation type="submission" date="2021-03" db="EMBL/GenBank/DDBJ databases">
        <title>Alkalibacter marinus sp. nov., isolated from tidal flat sediment.</title>
        <authorList>
            <person name="Namirimu T."/>
            <person name="Yang J.-A."/>
            <person name="Yang S.-H."/>
            <person name="Kim Y.-J."/>
            <person name="Kwon K.K."/>
        </authorList>
    </citation>
    <scope>NUCLEOTIDE SEQUENCE</scope>
    <source>
        <strain evidence="5">ES005</strain>
    </source>
</reference>
<dbReference type="KEGG" id="alka:J0B03_08390"/>
<dbReference type="PANTHER" id="PTHR42734:SF19">
    <property type="entry name" value="IRON COMPOUNDS ABC TRANSPORTER, ATP-BINDING PROTEIN"/>
    <property type="match status" value="1"/>
</dbReference>
<sequence>MSRILEIADLSFSYPAKEVFKKVSINMDQGEILCLMGPNGCGKTTLLDTIMGIHKAEHGRIKLMNQDLLTYSRKELSKLIAYVPQVHQVVFPYTVKQIVLMGRTSYVGTFSEPGKTDHKAVEDAMDLVGIAGMADKPYSQLSGGEVKLVLLARALCQQAPLLIMDEPTANLDFKNELIFLETIVRLNKRDDRSILMATHSPEHAFYLQGKGSKVRASMMSGGRIVAQGSPEKIITEENIEQVYGVRSAILLDHDQEGTPIRSITLRGIL</sequence>
<evidence type="ECO:0000256" key="2">
    <source>
        <dbReference type="ARBA" id="ARBA00022741"/>
    </source>
</evidence>
<evidence type="ECO:0000313" key="6">
    <source>
        <dbReference type="Proteomes" id="UP000663499"/>
    </source>
</evidence>
<keyword evidence="1" id="KW-0813">Transport</keyword>
<dbReference type="PANTHER" id="PTHR42734">
    <property type="entry name" value="METAL TRANSPORT SYSTEM ATP-BINDING PROTEIN TM_0124-RELATED"/>
    <property type="match status" value="1"/>
</dbReference>
<dbReference type="Gene3D" id="3.40.50.300">
    <property type="entry name" value="P-loop containing nucleotide triphosphate hydrolases"/>
    <property type="match status" value="1"/>
</dbReference>
<accession>A0A974XDG8</accession>
<evidence type="ECO:0000313" key="5">
    <source>
        <dbReference type="EMBL" id="QSX07827.1"/>
    </source>
</evidence>
<evidence type="ECO:0000259" key="4">
    <source>
        <dbReference type="PROSITE" id="PS50893"/>
    </source>
</evidence>
<dbReference type="AlphaFoldDB" id="A0A974XDG8"/>
<dbReference type="Pfam" id="PF00005">
    <property type="entry name" value="ABC_tran"/>
    <property type="match status" value="1"/>
</dbReference>
<dbReference type="RefSeq" id="WP_207299169.1">
    <property type="nucleotide sequence ID" value="NZ_CP071444.1"/>
</dbReference>
<dbReference type="InterPro" id="IPR050153">
    <property type="entry name" value="Metal_Ion_Import_ABC"/>
</dbReference>
<feature type="domain" description="ABC transporter" evidence="4">
    <location>
        <begin position="5"/>
        <end position="246"/>
    </location>
</feature>
<dbReference type="CDD" id="cd03214">
    <property type="entry name" value="ABC_Iron-Siderophores_B12_Hemin"/>
    <property type="match status" value="1"/>
</dbReference>
<dbReference type="SMART" id="SM00382">
    <property type="entry name" value="AAA"/>
    <property type="match status" value="1"/>
</dbReference>
<proteinExistence type="predicted"/>
<dbReference type="GO" id="GO:0016887">
    <property type="term" value="F:ATP hydrolysis activity"/>
    <property type="evidence" value="ECO:0007669"/>
    <property type="project" value="InterPro"/>
</dbReference>
<organism evidence="5 6">
    <name type="scientific">Alkalibacter rhizosphaerae</name>
    <dbReference type="NCBI Taxonomy" id="2815577"/>
    <lineage>
        <taxon>Bacteria</taxon>
        <taxon>Bacillati</taxon>
        <taxon>Bacillota</taxon>
        <taxon>Clostridia</taxon>
        <taxon>Eubacteriales</taxon>
        <taxon>Eubacteriaceae</taxon>
        <taxon>Alkalibacter</taxon>
    </lineage>
</organism>
<keyword evidence="3 5" id="KW-0067">ATP-binding</keyword>
<gene>
    <name evidence="5" type="ORF">J0B03_08390</name>
</gene>
<dbReference type="PROSITE" id="PS50893">
    <property type="entry name" value="ABC_TRANSPORTER_2"/>
    <property type="match status" value="1"/>
</dbReference>
<dbReference type="Proteomes" id="UP000663499">
    <property type="component" value="Chromosome"/>
</dbReference>
<dbReference type="EMBL" id="CP071444">
    <property type="protein sequence ID" value="QSX07827.1"/>
    <property type="molecule type" value="Genomic_DNA"/>
</dbReference>